<dbReference type="EMBL" id="JACJUU010000004">
    <property type="protein sequence ID" value="MBC2769704.1"/>
    <property type="molecule type" value="Genomic_DNA"/>
</dbReference>
<dbReference type="PANTHER" id="PTHR30023:SF0">
    <property type="entry name" value="PENICILLIN-SENSITIVE CARBOXYPEPTIDASE A"/>
    <property type="match status" value="1"/>
</dbReference>
<dbReference type="SUPFAM" id="SSF56601">
    <property type="entry name" value="beta-lactamase/transpeptidase-like"/>
    <property type="match status" value="1"/>
</dbReference>
<keyword evidence="3" id="KW-0645">Protease</keyword>
<dbReference type="GO" id="GO:0009002">
    <property type="term" value="F:serine-type D-Ala-D-Ala carboxypeptidase activity"/>
    <property type="evidence" value="ECO:0007669"/>
    <property type="project" value="UniProtKB-EC"/>
</dbReference>
<keyword evidence="4" id="KW-1185">Reference proteome</keyword>
<reference evidence="3 4" key="1">
    <citation type="submission" date="2020-08" db="EMBL/GenBank/DDBJ databases">
        <title>Paraeoetvoesia sp. YC-7-48 draft genome sequence.</title>
        <authorList>
            <person name="Yao L."/>
        </authorList>
    </citation>
    <scope>NUCLEOTIDE SEQUENCE [LARGE SCALE GENOMIC DNA]</scope>
    <source>
        <strain evidence="4">YC-7-48</strain>
    </source>
</reference>
<evidence type="ECO:0000313" key="3">
    <source>
        <dbReference type="EMBL" id="MBC2769704.1"/>
    </source>
</evidence>
<dbReference type="PRINTS" id="PR00922">
    <property type="entry name" value="DADACBPTASE3"/>
</dbReference>
<sequence>MVSGAVTAGFAKWQGFRAVRALAGALALAFLAGGAFGQGLPPELQQAWRATRLAEADVSIVVQELNGPRLVSINADQARNPASVMKMVTTWTALSGLGPEYRWRTAFFADGDGRPDTQGTLHGPLYLKAGGDPFLSVQELWSLLRELRLRGIKNLSEVVVDRSLFGRVAIDTGAFDNAPDRPYNASPDALMVGLGAVRLSFQPDPVARKWVTVIDPPSRNIRVVGEVEWTDQVCPGSPRVGVVVVPAGSEATLQVSGAAAGSCGEFSVYRVALTQPAHFETLFRSLWSELGGTLGKGFRDGVTPSRAALVAWHDSETLSDTIRHVNKYSNNVMARALLLTLGAEQLGNGATPQSGAQAAMAVLREQGVDTRSWLIDNGAGLSREARLTANGLAQMLTAAWNSPMMPEFMSSLAIVGVDGTVRRRLRSDEARGRAHLKTGTLRDVRAVAGYVMGASGKRYLMISMANGERATAIRPFDDALISWLSER</sequence>
<protein>
    <submittedName>
        <fullName evidence="3">D-alanyl-D-alanine carboxypeptidase/D-alanyl-D-alanine-endopeptidase</fullName>
        <ecNumber evidence="3">3.4.16.4</ecNumber>
    </submittedName>
</protein>
<evidence type="ECO:0000313" key="4">
    <source>
        <dbReference type="Proteomes" id="UP000545386"/>
    </source>
</evidence>
<dbReference type="Proteomes" id="UP000545386">
    <property type="component" value="Unassembled WGS sequence"/>
</dbReference>
<dbReference type="GO" id="GO:0006508">
    <property type="term" value="P:proteolysis"/>
    <property type="evidence" value="ECO:0007669"/>
    <property type="project" value="InterPro"/>
</dbReference>
<comment type="similarity">
    <text evidence="1">Belongs to the peptidase S13 family.</text>
</comment>
<dbReference type="InterPro" id="IPR012338">
    <property type="entry name" value="Beta-lactam/transpept-like"/>
</dbReference>
<proteinExistence type="inferred from homology"/>
<evidence type="ECO:0000256" key="2">
    <source>
        <dbReference type="ARBA" id="ARBA00022801"/>
    </source>
</evidence>
<keyword evidence="2 3" id="KW-0378">Hydrolase</keyword>
<dbReference type="Gene3D" id="3.50.80.20">
    <property type="entry name" value="D-Ala-D-Ala carboxypeptidase C, peptidase S13"/>
    <property type="match status" value="1"/>
</dbReference>
<dbReference type="InterPro" id="IPR000667">
    <property type="entry name" value="Peptidase_S13"/>
</dbReference>
<dbReference type="Gene3D" id="3.40.710.10">
    <property type="entry name" value="DD-peptidase/beta-lactamase superfamily"/>
    <property type="match status" value="2"/>
</dbReference>
<dbReference type="RefSeq" id="WP_185779425.1">
    <property type="nucleotide sequence ID" value="NZ_JACJUU010000004.1"/>
</dbReference>
<comment type="caution">
    <text evidence="3">The sequence shown here is derived from an EMBL/GenBank/DDBJ whole genome shotgun (WGS) entry which is preliminary data.</text>
</comment>
<name>A0A842HP97_9BURK</name>
<dbReference type="EC" id="3.4.16.4" evidence="3"/>
<dbReference type="AlphaFoldDB" id="A0A842HP97"/>
<gene>
    <name evidence="3" type="primary">dacB</name>
    <name evidence="3" type="ORF">GTU67_07235</name>
</gene>
<dbReference type="NCBIfam" id="TIGR00666">
    <property type="entry name" value="PBP4"/>
    <property type="match status" value="1"/>
</dbReference>
<evidence type="ECO:0000256" key="1">
    <source>
        <dbReference type="ARBA" id="ARBA00006096"/>
    </source>
</evidence>
<dbReference type="Pfam" id="PF02113">
    <property type="entry name" value="Peptidase_S13"/>
    <property type="match status" value="1"/>
</dbReference>
<accession>A0A842HP97</accession>
<dbReference type="GO" id="GO:0000270">
    <property type="term" value="P:peptidoglycan metabolic process"/>
    <property type="evidence" value="ECO:0007669"/>
    <property type="project" value="TreeGrafter"/>
</dbReference>
<keyword evidence="3" id="KW-0121">Carboxypeptidase</keyword>
<dbReference type="PANTHER" id="PTHR30023">
    <property type="entry name" value="D-ALANYL-D-ALANINE CARBOXYPEPTIDASE"/>
    <property type="match status" value="1"/>
</dbReference>
<organism evidence="3 4">
    <name type="scientific">Pusillimonas minor</name>
    <dbReference type="NCBI Taxonomy" id="2697024"/>
    <lineage>
        <taxon>Bacteria</taxon>
        <taxon>Pseudomonadati</taxon>
        <taxon>Pseudomonadota</taxon>
        <taxon>Betaproteobacteria</taxon>
        <taxon>Burkholderiales</taxon>
        <taxon>Alcaligenaceae</taxon>
        <taxon>Pusillimonas</taxon>
    </lineage>
</organism>